<name>A0A920CJ49_9BACL</name>
<comment type="caution">
    <text evidence="5">The sequence shown here is derived from an EMBL/GenBank/DDBJ whole genome shotgun (WGS) entry which is preliminary data.</text>
</comment>
<evidence type="ECO:0000313" key="5">
    <source>
        <dbReference type="EMBL" id="GIO38517.1"/>
    </source>
</evidence>
<keyword evidence="3" id="KW-0804">Transcription</keyword>
<dbReference type="SUPFAM" id="SSF46785">
    <property type="entry name" value="Winged helix' DNA-binding domain"/>
    <property type="match status" value="1"/>
</dbReference>
<evidence type="ECO:0000313" key="6">
    <source>
        <dbReference type="Proteomes" id="UP000681162"/>
    </source>
</evidence>
<dbReference type="EMBL" id="BORR01000012">
    <property type="protein sequence ID" value="GIO38517.1"/>
    <property type="molecule type" value="Genomic_DNA"/>
</dbReference>
<dbReference type="Pfam" id="PF01047">
    <property type="entry name" value="MarR"/>
    <property type="match status" value="1"/>
</dbReference>
<evidence type="ECO:0000256" key="1">
    <source>
        <dbReference type="ARBA" id="ARBA00023015"/>
    </source>
</evidence>
<accession>A0A920CJ49</accession>
<gene>
    <name evidence="5" type="ORF">J41TS12_33780</name>
</gene>
<dbReference type="Gene3D" id="1.10.10.10">
    <property type="entry name" value="Winged helix-like DNA-binding domain superfamily/Winged helix DNA-binding domain"/>
    <property type="match status" value="1"/>
</dbReference>
<dbReference type="PANTHER" id="PTHR42756">
    <property type="entry name" value="TRANSCRIPTIONAL REGULATOR, MARR"/>
    <property type="match status" value="1"/>
</dbReference>
<dbReference type="InterPro" id="IPR011991">
    <property type="entry name" value="ArsR-like_HTH"/>
</dbReference>
<dbReference type="GO" id="GO:0003700">
    <property type="term" value="F:DNA-binding transcription factor activity"/>
    <property type="evidence" value="ECO:0007669"/>
    <property type="project" value="InterPro"/>
</dbReference>
<dbReference type="CDD" id="cd00090">
    <property type="entry name" value="HTH_ARSR"/>
    <property type="match status" value="1"/>
</dbReference>
<evidence type="ECO:0000256" key="2">
    <source>
        <dbReference type="ARBA" id="ARBA00023125"/>
    </source>
</evidence>
<dbReference type="InterPro" id="IPR000835">
    <property type="entry name" value="HTH_MarR-typ"/>
</dbReference>
<dbReference type="InterPro" id="IPR036388">
    <property type="entry name" value="WH-like_DNA-bd_sf"/>
</dbReference>
<organism evidence="5 6">
    <name type="scientific">Paenibacillus antibioticophila</name>
    <dbReference type="NCBI Taxonomy" id="1274374"/>
    <lineage>
        <taxon>Bacteria</taxon>
        <taxon>Bacillati</taxon>
        <taxon>Bacillota</taxon>
        <taxon>Bacilli</taxon>
        <taxon>Bacillales</taxon>
        <taxon>Paenibacillaceae</taxon>
        <taxon>Paenibacillus</taxon>
    </lineage>
</organism>
<dbReference type="PANTHER" id="PTHR42756:SF1">
    <property type="entry name" value="TRANSCRIPTIONAL REPRESSOR OF EMRAB OPERON"/>
    <property type="match status" value="1"/>
</dbReference>
<dbReference type="SMART" id="SM00347">
    <property type="entry name" value="HTH_MARR"/>
    <property type="match status" value="1"/>
</dbReference>
<dbReference type="PROSITE" id="PS50995">
    <property type="entry name" value="HTH_MARR_2"/>
    <property type="match status" value="1"/>
</dbReference>
<proteinExistence type="predicted"/>
<dbReference type="GO" id="GO:0003677">
    <property type="term" value="F:DNA binding"/>
    <property type="evidence" value="ECO:0007669"/>
    <property type="project" value="UniProtKB-KW"/>
</dbReference>
<dbReference type="InterPro" id="IPR036390">
    <property type="entry name" value="WH_DNA-bd_sf"/>
</dbReference>
<keyword evidence="6" id="KW-1185">Reference proteome</keyword>
<evidence type="ECO:0000256" key="3">
    <source>
        <dbReference type="ARBA" id="ARBA00023163"/>
    </source>
</evidence>
<feature type="domain" description="HTH marR-type" evidence="4">
    <location>
        <begin position="8"/>
        <end position="148"/>
    </location>
</feature>
<dbReference type="AlphaFoldDB" id="A0A920CJ49"/>
<sequence length="156" mass="17958">MNAGEWQKQELSDAFLGAVYAYMDYEKTTHLLKTKDGKQIYYAEIHIVSAIHDHEGIHVSGLADLLGVTIGAVSQILMKLEKKGLIKKERDARNQSRFLLKLTPDGEITHLNHLKFHEEFDELFCSALDEGSVEQVRFLKQFFSRIEHKLQEVTKK</sequence>
<evidence type="ECO:0000259" key="4">
    <source>
        <dbReference type="PROSITE" id="PS50995"/>
    </source>
</evidence>
<dbReference type="RefSeq" id="WP_212940682.1">
    <property type="nucleotide sequence ID" value="NZ_BORR01000012.1"/>
</dbReference>
<keyword evidence="1" id="KW-0805">Transcription regulation</keyword>
<reference evidence="5 6" key="1">
    <citation type="submission" date="2021-03" db="EMBL/GenBank/DDBJ databases">
        <title>Antimicrobial resistance genes in bacteria isolated from Japanese honey, and their potential for conferring macrolide and lincosamide resistance in the American foulbrood pathogen Paenibacillus larvae.</title>
        <authorList>
            <person name="Okamoto M."/>
            <person name="Kumagai M."/>
            <person name="Kanamori H."/>
            <person name="Takamatsu D."/>
        </authorList>
    </citation>
    <scope>NUCLEOTIDE SEQUENCE [LARGE SCALE GENOMIC DNA]</scope>
    <source>
        <strain evidence="5 6">J41TS12</strain>
    </source>
</reference>
<dbReference type="Proteomes" id="UP000681162">
    <property type="component" value="Unassembled WGS sequence"/>
</dbReference>
<keyword evidence="2" id="KW-0238">DNA-binding</keyword>
<protein>
    <submittedName>
        <fullName evidence="5">Transcriptional regulator</fullName>
    </submittedName>
</protein>